<dbReference type="RefSeq" id="XP_004356956.1">
    <property type="nucleotide sequence ID" value="XM_004356902.1"/>
</dbReference>
<keyword evidence="2" id="KW-0732">Signal</keyword>
<reference evidence="4" key="1">
    <citation type="journal article" date="2011" name="Genome Res.">
        <title>Phylogeny-wide analysis of social amoeba genomes highlights ancient origins for complex intercellular communication.</title>
        <authorList>
            <person name="Heidel A.J."/>
            <person name="Lawal H.M."/>
            <person name="Felder M."/>
            <person name="Schilde C."/>
            <person name="Helps N.R."/>
            <person name="Tunggal B."/>
            <person name="Rivero F."/>
            <person name="John U."/>
            <person name="Schleicher M."/>
            <person name="Eichinger L."/>
            <person name="Platzer M."/>
            <person name="Noegel A.A."/>
            <person name="Schaap P."/>
            <person name="Gloeckner G."/>
        </authorList>
    </citation>
    <scope>NUCLEOTIDE SEQUENCE [LARGE SCALE GENOMIC DNA]</scope>
    <source>
        <strain evidence="4">SH3</strain>
    </source>
</reference>
<dbReference type="Gene3D" id="3.90.70.10">
    <property type="entry name" value="Cysteine proteinases"/>
    <property type="match status" value="1"/>
</dbReference>
<keyword evidence="1" id="KW-1133">Transmembrane helix</keyword>
<feature type="transmembrane region" description="Helical" evidence="1">
    <location>
        <begin position="147"/>
        <end position="173"/>
    </location>
</feature>
<evidence type="ECO:0000256" key="1">
    <source>
        <dbReference type="SAM" id="Phobius"/>
    </source>
</evidence>
<dbReference type="OMA" id="HIEYVET"/>
<evidence type="ECO:0000313" key="4">
    <source>
        <dbReference type="Proteomes" id="UP000007797"/>
    </source>
</evidence>
<keyword evidence="1" id="KW-0812">Transmembrane</keyword>
<dbReference type="KEGG" id="dfa:DFA_06730"/>
<dbReference type="Proteomes" id="UP000007797">
    <property type="component" value="Unassembled WGS sequence"/>
</dbReference>
<dbReference type="OrthoDB" id="20728at2759"/>
<accession>F4Q243</accession>
<evidence type="ECO:0008006" key="5">
    <source>
        <dbReference type="Google" id="ProtNLM"/>
    </source>
</evidence>
<dbReference type="GeneID" id="14870182"/>
<organism evidence="3 4">
    <name type="scientific">Cavenderia fasciculata</name>
    <name type="common">Slime mold</name>
    <name type="synonym">Dictyostelium fasciculatum</name>
    <dbReference type="NCBI Taxonomy" id="261658"/>
    <lineage>
        <taxon>Eukaryota</taxon>
        <taxon>Amoebozoa</taxon>
        <taxon>Evosea</taxon>
        <taxon>Eumycetozoa</taxon>
        <taxon>Dictyostelia</taxon>
        <taxon>Acytosteliales</taxon>
        <taxon>Cavenderiaceae</taxon>
        <taxon>Cavenderia</taxon>
    </lineage>
</organism>
<keyword evidence="1" id="KW-0472">Membrane</keyword>
<name>F4Q243_CACFS</name>
<keyword evidence="4" id="KW-1185">Reference proteome</keyword>
<evidence type="ECO:0000313" key="3">
    <source>
        <dbReference type="EMBL" id="EGG18063.1"/>
    </source>
</evidence>
<evidence type="ECO:0000256" key="2">
    <source>
        <dbReference type="SAM" id="SignalP"/>
    </source>
</evidence>
<feature type="chain" id="PRO_5003313542" description="Cathepsin propeptide inhibitor domain-containing protein" evidence="2">
    <location>
        <begin position="22"/>
        <end position="229"/>
    </location>
</feature>
<dbReference type="EMBL" id="GL883020">
    <property type="protein sequence ID" value="EGG18063.1"/>
    <property type="molecule type" value="Genomic_DNA"/>
</dbReference>
<sequence length="229" mass="25363">MYKVFIYLLVLFLVLVQLTKAQQPSDDELYSVFENWMVAYEITIPADQLSDRFKIFKDNVVIVAGLNSNHTEEVIDIELLYPAESLSESKRSLLAIEEAEPTISYPSMDQPSYSLNEYSQMTTEEFLASNTGFDGSEFIPVAAAAGLAASTIGAIAAGSVFVAGTTVATVIVVKKHLNKKKKDAAEQTSEIEMEEAPRERRKTLIDIFRFHPKNSHQSITARTPATTSS</sequence>
<protein>
    <recommendedName>
        <fullName evidence="5">Cathepsin propeptide inhibitor domain-containing protein</fullName>
    </recommendedName>
</protein>
<proteinExistence type="predicted"/>
<dbReference type="AlphaFoldDB" id="F4Q243"/>
<feature type="signal peptide" evidence="2">
    <location>
        <begin position="1"/>
        <end position="21"/>
    </location>
</feature>
<gene>
    <name evidence="3" type="ORF">DFA_06730</name>
</gene>